<keyword evidence="1" id="KW-0812">Transmembrane</keyword>
<gene>
    <name evidence="2" type="ORF">CDAR_605011</name>
</gene>
<feature type="transmembrane region" description="Helical" evidence="1">
    <location>
        <begin position="93"/>
        <end position="116"/>
    </location>
</feature>
<evidence type="ECO:0000313" key="3">
    <source>
        <dbReference type="Proteomes" id="UP001054837"/>
    </source>
</evidence>
<keyword evidence="3" id="KW-1185">Reference proteome</keyword>
<sequence>MISRQDFGLPTGKKDWLSPEREEKILMIYEGKSLLEGHPFSDIDVGIDSRIDILRDSSDWINASPVDIVVTLVSDSHCDFLVHGTASIMEIKFAFQFIDISLLLVGLISLFPFAGINRFSIRLK</sequence>
<evidence type="ECO:0000313" key="2">
    <source>
        <dbReference type="EMBL" id="GIY89959.1"/>
    </source>
</evidence>
<dbReference type="Proteomes" id="UP001054837">
    <property type="component" value="Unassembled WGS sequence"/>
</dbReference>
<keyword evidence="1" id="KW-1133">Transmembrane helix</keyword>
<dbReference type="AlphaFoldDB" id="A0AAV4X860"/>
<evidence type="ECO:0000256" key="1">
    <source>
        <dbReference type="SAM" id="Phobius"/>
    </source>
</evidence>
<name>A0AAV4X860_9ARAC</name>
<protein>
    <submittedName>
        <fullName evidence="2">Uncharacterized protein</fullName>
    </submittedName>
</protein>
<dbReference type="EMBL" id="BPLQ01015704">
    <property type="protein sequence ID" value="GIY89959.1"/>
    <property type="molecule type" value="Genomic_DNA"/>
</dbReference>
<proteinExistence type="predicted"/>
<accession>A0AAV4X860</accession>
<organism evidence="2 3">
    <name type="scientific">Caerostris darwini</name>
    <dbReference type="NCBI Taxonomy" id="1538125"/>
    <lineage>
        <taxon>Eukaryota</taxon>
        <taxon>Metazoa</taxon>
        <taxon>Ecdysozoa</taxon>
        <taxon>Arthropoda</taxon>
        <taxon>Chelicerata</taxon>
        <taxon>Arachnida</taxon>
        <taxon>Araneae</taxon>
        <taxon>Araneomorphae</taxon>
        <taxon>Entelegynae</taxon>
        <taxon>Araneoidea</taxon>
        <taxon>Araneidae</taxon>
        <taxon>Caerostris</taxon>
    </lineage>
</organism>
<reference evidence="2 3" key="1">
    <citation type="submission" date="2021-06" db="EMBL/GenBank/DDBJ databases">
        <title>Caerostris darwini draft genome.</title>
        <authorList>
            <person name="Kono N."/>
            <person name="Arakawa K."/>
        </authorList>
    </citation>
    <scope>NUCLEOTIDE SEQUENCE [LARGE SCALE GENOMIC DNA]</scope>
</reference>
<comment type="caution">
    <text evidence="2">The sequence shown here is derived from an EMBL/GenBank/DDBJ whole genome shotgun (WGS) entry which is preliminary data.</text>
</comment>
<keyword evidence="1" id="KW-0472">Membrane</keyword>